<dbReference type="Pfam" id="PF24411">
    <property type="entry name" value="DUF7545"/>
    <property type="match status" value="1"/>
</dbReference>
<comment type="caution">
    <text evidence="2">The sequence shown here is derived from an EMBL/GenBank/DDBJ whole genome shotgun (WGS) entry which is preliminary data.</text>
</comment>
<dbReference type="RefSeq" id="WP_250584076.1">
    <property type="nucleotide sequence ID" value="NZ_JAKRVX010000003.1"/>
</dbReference>
<reference evidence="2" key="1">
    <citation type="journal article" date="2022" name="Syst. Appl. Microbiol.">
        <title>Natronocalculus amylovorans gen. nov., sp. nov., and Natranaeroarchaeum aerophilus sp. nov., dominant culturable amylolytic natronoarchaea from hypersaline soda lakes in southwestern Siberia.</title>
        <authorList>
            <person name="Sorokin D.Y."/>
            <person name="Elcheninov A.G."/>
            <person name="Khizhniak T.V."/>
            <person name="Koenen M."/>
            <person name="Bale N.J."/>
            <person name="Damste J.S.S."/>
            <person name="Kublanov I.V."/>
        </authorList>
    </citation>
    <scope>NUCLEOTIDE SEQUENCE</scope>
    <source>
        <strain evidence="2">AArc-St2</strain>
    </source>
</reference>
<evidence type="ECO:0000313" key="3">
    <source>
        <dbReference type="Proteomes" id="UP001203207"/>
    </source>
</evidence>
<feature type="region of interest" description="Disordered" evidence="1">
    <location>
        <begin position="1"/>
        <end position="21"/>
    </location>
</feature>
<accession>A0AAE3FY02</accession>
<dbReference type="InterPro" id="IPR055967">
    <property type="entry name" value="DUF7545"/>
</dbReference>
<gene>
    <name evidence="2" type="ORF">AArcSt2_09025</name>
</gene>
<protein>
    <submittedName>
        <fullName evidence="2">Uncharacterized protein</fullName>
    </submittedName>
</protein>
<dbReference type="EMBL" id="JAKRVX010000003">
    <property type="protein sequence ID" value="MCL9817083.1"/>
    <property type="molecule type" value="Genomic_DNA"/>
</dbReference>
<organism evidence="2 3">
    <name type="scientific">Natronocalculus amylovorans</name>
    <dbReference type="NCBI Taxonomy" id="2917812"/>
    <lineage>
        <taxon>Archaea</taxon>
        <taxon>Methanobacteriati</taxon>
        <taxon>Methanobacteriota</taxon>
        <taxon>Stenosarchaea group</taxon>
        <taxon>Halobacteria</taxon>
        <taxon>Halobacteriales</taxon>
        <taxon>Haloferacaceae</taxon>
        <taxon>Natronocalculus</taxon>
    </lineage>
</organism>
<name>A0AAE3FY02_9EURY</name>
<dbReference type="Proteomes" id="UP001203207">
    <property type="component" value="Unassembled WGS sequence"/>
</dbReference>
<dbReference type="AlphaFoldDB" id="A0AAE3FY02"/>
<sequence length="94" mass="10072">MVDTETYTVEGPNGDSDTVDLPAGLVDTLAEQGEEPSKVISDIVLQALAQHAHALAHHSQGDTPEDLVEMNEKAEELFEARFGVSLAEATGHHH</sequence>
<evidence type="ECO:0000256" key="1">
    <source>
        <dbReference type="SAM" id="MobiDB-lite"/>
    </source>
</evidence>
<keyword evidence="3" id="KW-1185">Reference proteome</keyword>
<reference evidence="2" key="2">
    <citation type="submission" date="2022-02" db="EMBL/GenBank/DDBJ databases">
        <authorList>
            <person name="Elcheninov A.G."/>
            <person name="Sorokin D.Y."/>
            <person name="Kublanov I.V."/>
        </authorList>
    </citation>
    <scope>NUCLEOTIDE SEQUENCE</scope>
    <source>
        <strain evidence="2">AArc-St2</strain>
    </source>
</reference>
<proteinExistence type="predicted"/>
<evidence type="ECO:0000313" key="2">
    <source>
        <dbReference type="EMBL" id="MCL9817083.1"/>
    </source>
</evidence>